<dbReference type="RefSeq" id="XP_009224756.1">
    <property type="nucleotide sequence ID" value="XM_009226492.1"/>
</dbReference>
<reference evidence="3" key="5">
    <citation type="submission" date="2018-04" db="UniProtKB">
        <authorList>
            <consortium name="EnsemblFungi"/>
        </authorList>
    </citation>
    <scope>IDENTIFICATION</scope>
    <source>
        <strain evidence="3">R3-111a-1</strain>
    </source>
</reference>
<reference evidence="2" key="2">
    <citation type="submission" date="2010-07" db="EMBL/GenBank/DDBJ databases">
        <authorList>
            <consortium name="The Broad Institute Genome Sequencing Platform"/>
            <consortium name="Broad Institute Genome Sequencing Center for Infectious Disease"/>
            <person name="Ma L.-J."/>
            <person name="Dead R."/>
            <person name="Young S."/>
            <person name="Zeng Q."/>
            <person name="Koehrsen M."/>
            <person name="Alvarado L."/>
            <person name="Berlin A."/>
            <person name="Chapman S.B."/>
            <person name="Chen Z."/>
            <person name="Freedman E."/>
            <person name="Gellesch M."/>
            <person name="Goldberg J."/>
            <person name="Griggs A."/>
            <person name="Gujja S."/>
            <person name="Heilman E.R."/>
            <person name="Heiman D."/>
            <person name="Hepburn T."/>
            <person name="Howarth C."/>
            <person name="Jen D."/>
            <person name="Larson L."/>
            <person name="Mehta T."/>
            <person name="Neiman D."/>
            <person name="Pearson M."/>
            <person name="Roberts A."/>
            <person name="Saif S."/>
            <person name="Shea T."/>
            <person name="Shenoy N."/>
            <person name="Sisk P."/>
            <person name="Stolte C."/>
            <person name="Sykes S."/>
            <person name="Walk T."/>
            <person name="White J."/>
            <person name="Yandava C."/>
            <person name="Haas B."/>
            <person name="Nusbaum C."/>
            <person name="Birren B."/>
        </authorList>
    </citation>
    <scope>NUCLEOTIDE SEQUENCE</scope>
    <source>
        <strain evidence="2">R3-111a-1</strain>
    </source>
</reference>
<dbReference type="Proteomes" id="UP000006039">
    <property type="component" value="Unassembled WGS sequence"/>
</dbReference>
<dbReference type="AlphaFoldDB" id="J3P561"/>
<dbReference type="VEuPathDB" id="FungiDB:GGTG_08650"/>
<organism evidence="2">
    <name type="scientific">Gaeumannomyces tritici (strain R3-111a-1)</name>
    <name type="common">Wheat and barley take-all root rot fungus</name>
    <name type="synonym">Gaeumannomyces graminis var. tritici</name>
    <dbReference type="NCBI Taxonomy" id="644352"/>
    <lineage>
        <taxon>Eukaryota</taxon>
        <taxon>Fungi</taxon>
        <taxon>Dikarya</taxon>
        <taxon>Ascomycota</taxon>
        <taxon>Pezizomycotina</taxon>
        <taxon>Sordariomycetes</taxon>
        <taxon>Sordariomycetidae</taxon>
        <taxon>Magnaporthales</taxon>
        <taxon>Magnaporthaceae</taxon>
        <taxon>Gaeumannomyces</taxon>
    </lineage>
</organism>
<dbReference type="EMBL" id="GL385398">
    <property type="protein sequence ID" value="EJT74812.1"/>
    <property type="molecule type" value="Genomic_DNA"/>
</dbReference>
<keyword evidence="1" id="KW-0812">Transmembrane</keyword>
<reference evidence="4" key="1">
    <citation type="submission" date="2010-07" db="EMBL/GenBank/DDBJ databases">
        <title>The genome sequence of Gaeumannomyces graminis var. tritici strain R3-111a-1.</title>
        <authorList>
            <consortium name="The Broad Institute Genome Sequencing Platform"/>
            <person name="Ma L.-J."/>
            <person name="Dead R."/>
            <person name="Young S."/>
            <person name="Zeng Q."/>
            <person name="Koehrsen M."/>
            <person name="Alvarado L."/>
            <person name="Berlin A."/>
            <person name="Chapman S.B."/>
            <person name="Chen Z."/>
            <person name="Freedman E."/>
            <person name="Gellesch M."/>
            <person name="Goldberg J."/>
            <person name="Griggs A."/>
            <person name="Gujja S."/>
            <person name="Heilman E.R."/>
            <person name="Heiman D."/>
            <person name="Hepburn T."/>
            <person name="Howarth C."/>
            <person name="Jen D."/>
            <person name="Larson L."/>
            <person name="Mehta T."/>
            <person name="Neiman D."/>
            <person name="Pearson M."/>
            <person name="Roberts A."/>
            <person name="Saif S."/>
            <person name="Shea T."/>
            <person name="Shenoy N."/>
            <person name="Sisk P."/>
            <person name="Stolte C."/>
            <person name="Sykes S."/>
            <person name="Walk T."/>
            <person name="White J."/>
            <person name="Yandava C."/>
            <person name="Haas B."/>
            <person name="Nusbaum C."/>
            <person name="Birren B."/>
        </authorList>
    </citation>
    <scope>NUCLEOTIDE SEQUENCE [LARGE SCALE GENOMIC DNA]</scope>
    <source>
        <strain evidence="4">R3-111a-1</strain>
    </source>
</reference>
<gene>
    <name evidence="3" type="primary">20349108</name>
    <name evidence="2" type="ORF">GGTG_08650</name>
</gene>
<dbReference type="EnsemblFungi" id="EJT74812">
    <property type="protein sequence ID" value="EJT74812"/>
    <property type="gene ID" value="GGTG_08650"/>
</dbReference>
<keyword evidence="1" id="KW-1133">Transmembrane helix</keyword>
<proteinExistence type="predicted"/>
<evidence type="ECO:0000313" key="4">
    <source>
        <dbReference type="Proteomes" id="UP000006039"/>
    </source>
</evidence>
<evidence type="ECO:0000313" key="3">
    <source>
        <dbReference type="EnsemblFungi" id="EJT74812"/>
    </source>
</evidence>
<dbReference type="HOGENOM" id="CLU_2386290_0_0_1"/>
<accession>J3P561</accession>
<evidence type="ECO:0000256" key="1">
    <source>
        <dbReference type="SAM" id="Phobius"/>
    </source>
</evidence>
<keyword evidence="4" id="KW-1185">Reference proteome</keyword>
<sequence length="94" mass="10518">MPYPYGKPRNCNFAFNALLNNGLTLITRKLFGRYAAIKYRIESAAAAFVARFTLFFGGGFFTAAVKARRGIIGNTFVKSLKGCKRKKVRWICGI</sequence>
<protein>
    <submittedName>
        <fullName evidence="2 3">Uncharacterized protein</fullName>
    </submittedName>
</protein>
<dbReference type="GeneID" id="20349108"/>
<name>J3P561_GAET3</name>
<feature type="transmembrane region" description="Helical" evidence="1">
    <location>
        <begin position="44"/>
        <end position="65"/>
    </location>
</feature>
<keyword evidence="1" id="KW-0472">Membrane</keyword>
<reference evidence="2" key="3">
    <citation type="submission" date="2010-09" db="EMBL/GenBank/DDBJ databases">
        <title>Annotation of Gaeumannomyces graminis var. tritici R3-111a-1.</title>
        <authorList>
            <consortium name="The Broad Institute Genome Sequencing Platform"/>
            <person name="Ma L.-J."/>
            <person name="Dead R."/>
            <person name="Young S.K."/>
            <person name="Zeng Q."/>
            <person name="Gargeya S."/>
            <person name="Fitzgerald M."/>
            <person name="Haas B."/>
            <person name="Abouelleil A."/>
            <person name="Alvarado L."/>
            <person name="Arachchi H.M."/>
            <person name="Berlin A."/>
            <person name="Brown A."/>
            <person name="Chapman S.B."/>
            <person name="Chen Z."/>
            <person name="Dunbar C."/>
            <person name="Freedman E."/>
            <person name="Gearin G."/>
            <person name="Gellesch M."/>
            <person name="Goldberg J."/>
            <person name="Griggs A."/>
            <person name="Gujja S."/>
            <person name="Heiman D."/>
            <person name="Howarth C."/>
            <person name="Larson L."/>
            <person name="Lui A."/>
            <person name="MacDonald P.J.P."/>
            <person name="Mehta T."/>
            <person name="Montmayeur A."/>
            <person name="Murphy C."/>
            <person name="Neiman D."/>
            <person name="Pearson M."/>
            <person name="Priest M."/>
            <person name="Roberts A."/>
            <person name="Saif S."/>
            <person name="Shea T."/>
            <person name="Shenoy N."/>
            <person name="Sisk P."/>
            <person name="Stolte C."/>
            <person name="Sykes S."/>
            <person name="Yandava C."/>
            <person name="Wortman J."/>
            <person name="Nusbaum C."/>
            <person name="Birren B."/>
        </authorList>
    </citation>
    <scope>NUCLEOTIDE SEQUENCE</scope>
    <source>
        <strain evidence="2">R3-111a-1</strain>
    </source>
</reference>
<evidence type="ECO:0000313" key="2">
    <source>
        <dbReference type="EMBL" id="EJT74812.1"/>
    </source>
</evidence>
<reference evidence="3" key="4">
    <citation type="journal article" date="2015" name="G3 (Bethesda)">
        <title>Genome sequences of three phytopathogenic species of the Magnaporthaceae family of fungi.</title>
        <authorList>
            <person name="Okagaki L.H."/>
            <person name="Nunes C.C."/>
            <person name="Sailsbery J."/>
            <person name="Clay B."/>
            <person name="Brown D."/>
            <person name="John T."/>
            <person name="Oh Y."/>
            <person name="Young N."/>
            <person name="Fitzgerald M."/>
            <person name="Haas B.J."/>
            <person name="Zeng Q."/>
            <person name="Young S."/>
            <person name="Adiconis X."/>
            <person name="Fan L."/>
            <person name="Levin J.Z."/>
            <person name="Mitchell T.K."/>
            <person name="Okubara P.A."/>
            <person name="Farman M.L."/>
            <person name="Kohn L.M."/>
            <person name="Birren B."/>
            <person name="Ma L.-J."/>
            <person name="Dean R.A."/>
        </authorList>
    </citation>
    <scope>NUCLEOTIDE SEQUENCE</scope>
    <source>
        <strain evidence="3">R3-111a-1</strain>
    </source>
</reference>